<feature type="compositionally biased region" description="Low complexity" evidence="2">
    <location>
        <begin position="55"/>
        <end position="74"/>
    </location>
</feature>
<feature type="coiled-coil region" evidence="1">
    <location>
        <begin position="368"/>
        <end position="411"/>
    </location>
</feature>
<proteinExistence type="predicted"/>
<organism evidence="3 4">
    <name type="scientific">Macrostomum lignano</name>
    <dbReference type="NCBI Taxonomy" id="282301"/>
    <lineage>
        <taxon>Eukaryota</taxon>
        <taxon>Metazoa</taxon>
        <taxon>Spiralia</taxon>
        <taxon>Lophotrochozoa</taxon>
        <taxon>Platyhelminthes</taxon>
        <taxon>Rhabditophora</taxon>
        <taxon>Macrostomorpha</taxon>
        <taxon>Macrostomida</taxon>
        <taxon>Macrostomidae</taxon>
        <taxon>Macrostomum</taxon>
    </lineage>
</organism>
<evidence type="ECO:0000256" key="2">
    <source>
        <dbReference type="SAM" id="MobiDB-lite"/>
    </source>
</evidence>
<reference evidence="4" key="1">
    <citation type="submission" date="2016-11" db="UniProtKB">
        <authorList>
            <consortium name="WormBaseParasite"/>
        </authorList>
    </citation>
    <scope>IDENTIFICATION</scope>
</reference>
<name>A0A1I8FHJ3_9PLAT</name>
<evidence type="ECO:0000256" key="1">
    <source>
        <dbReference type="SAM" id="Coils"/>
    </source>
</evidence>
<feature type="region of interest" description="Disordered" evidence="2">
    <location>
        <begin position="1"/>
        <end position="74"/>
    </location>
</feature>
<keyword evidence="1" id="KW-0175">Coiled coil</keyword>
<feature type="compositionally biased region" description="Basic and acidic residues" evidence="2">
    <location>
        <begin position="154"/>
        <end position="175"/>
    </location>
</feature>
<evidence type="ECO:0000313" key="3">
    <source>
        <dbReference type="Proteomes" id="UP000095280"/>
    </source>
</evidence>
<evidence type="ECO:0000313" key="4">
    <source>
        <dbReference type="WBParaSite" id="maker-unitig_35122-snap-gene-0.2-mRNA-1"/>
    </source>
</evidence>
<feature type="region of interest" description="Disordered" evidence="2">
    <location>
        <begin position="112"/>
        <end position="184"/>
    </location>
</feature>
<accession>A0A1I8FHJ3</accession>
<protein>
    <submittedName>
        <fullName evidence="4">ANK_REP_REGION domain-containing protein</fullName>
    </submittedName>
</protein>
<feature type="compositionally biased region" description="Polar residues" evidence="2">
    <location>
        <begin position="12"/>
        <end position="22"/>
    </location>
</feature>
<sequence length="489" mass="55125">HNRNLAVKAPASTRNRTASTASFPAATRHQLRFNRQASGSPAEFSSGRRSDSPRARSWARSASARQSSRQRGMSGAQFLADANVHGDGQAERNLRPMAEGLEQNALSTQLRVGDEPGHQSGNLEAPFLQRDQRNPARPSRTKPVQPRLPAEARPGVRVDAGHEHVGQQQAEHEAQRGSLAESGGPIAEAVPEDQRVLRSGVEDIAQHGAEHRRQHQADGLQQELQQGGEHCWPGQLPQLAQLKPQTRRVLSLNFARKKKRDLELQLSSSTTRAGQSDWLSSMATKERRYGAPSQRLGNWRIAAQRKLIFMEQRKADVHRLSNPRFSRLLQDAGFDPLDQSEEQLLTQIGDQQFGFFYPTCKFVNGAEMKELEVQVREMKELEVQVREMKELEVQVREMKELEVQVREMKELKCSRVRRLSELTAILRQHLLTAPTQSDKPATSASGRRRPASGLWSLCPCQHADFADKGGLRPLLPKLLWRRFRLKRTD</sequence>
<keyword evidence="3" id="KW-1185">Reference proteome</keyword>
<dbReference type="AlphaFoldDB" id="A0A1I8FHJ3"/>
<dbReference type="WBParaSite" id="maker-unitig_35122-snap-gene-0.2-mRNA-1">
    <property type="protein sequence ID" value="maker-unitig_35122-snap-gene-0.2-mRNA-1"/>
    <property type="gene ID" value="maker-unitig_35122-snap-gene-0.2"/>
</dbReference>
<dbReference type="Proteomes" id="UP000095280">
    <property type="component" value="Unplaced"/>
</dbReference>